<dbReference type="EMBL" id="LS974202">
    <property type="protein sequence ID" value="SSC13710.1"/>
    <property type="molecule type" value="Genomic_DNA"/>
</dbReference>
<dbReference type="Gene3D" id="3.40.190.10">
    <property type="entry name" value="Periplasmic binding protein-like II"/>
    <property type="match status" value="1"/>
</dbReference>
<evidence type="ECO:0000259" key="5">
    <source>
        <dbReference type="Pfam" id="PF00496"/>
    </source>
</evidence>
<dbReference type="InterPro" id="IPR000914">
    <property type="entry name" value="SBP_5_dom"/>
</dbReference>
<evidence type="ECO:0000256" key="2">
    <source>
        <dbReference type="ARBA" id="ARBA00022448"/>
    </source>
</evidence>
<dbReference type="SUPFAM" id="SSF53850">
    <property type="entry name" value="Periplasmic binding protein-like II"/>
    <property type="match status" value="1"/>
</dbReference>
<reference evidence="6 7" key="1">
    <citation type="submission" date="2017-01" db="EMBL/GenBank/DDBJ databases">
        <authorList>
            <person name="Erauso G."/>
        </authorList>
    </citation>
    <scope>NUCLEOTIDE SEQUENCE [LARGE SCALE GENOMIC DNA]</scope>
    <source>
        <strain evidence="6">MESINF1</strain>
    </source>
</reference>
<name>A0A7Z7LGY6_9BACT</name>
<dbReference type="Gene3D" id="3.10.105.10">
    <property type="entry name" value="Dipeptide-binding Protein, Domain 3"/>
    <property type="match status" value="1"/>
</dbReference>
<evidence type="ECO:0000313" key="7">
    <source>
        <dbReference type="Proteomes" id="UP000250796"/>
    </source>
</evidence>
<evidence type="ECO:0000313" key="6">
    <source>
        <dbReference type="EMBL" id="SSC13710.1"/>
    </source>
</evidence>
<sequence length="549" mass="62557">MKKAFVILFIVSLLLSVTVFATDVKRGGTLRITSMKQGILIENFNPFSPNTNEIAIGGFYETLIYFNPMTGRIMNWLAESYQWSEDLLELTFNLRENVFWNDGTPFTEKDVLFTVGLGKENRALDVASLWSTGITGVRSDKPMTVTFTFSDVNTTIIQRFSSVFIVPEHIWSKVEDPLTWIGEGIPVGTGPFILKEGSFSEQSFIVVRNPNYWQIGEDGKPLPYIDEVLTLTTTNEQVPLRLARGEFDWAGYFVANIDEVFVKADPEHFKYWLPEGNLVFLNLNNLKWPFDNYNLRAAVAAAIDPVEITRIMASGAVPASLAGVKASYLRLAKKGLDEYGIEYDPDYARYLIEKEGYKLGRNGIYEKNGKALSLNLYVPTGWTDWIMGAEEVSRQLKEIGIEAIVTLAAWPSPYKDMIFNGNYEMLFGISVTGTSPYYQFDNWVHSKHWAPIGENAGNYYGMRYKNDRIDELLDSYKKLTDPQAQDEIMEEVISIFLRDLPSVPMFFNPVWFEYSTRNFIGWPSAENPYAEPRPTGMDKMPIMLSIHLR</sequence>
<accession>A0A7Z7LGY6</accession>
<evidence type="ECO:0000256" key="3">
    <source>
        <dbReference type="ARBA" id="ARBA00022729"/>
    </source>
</evidence>
<dbReference type="RefSeq" id="WP_169699829.1">
    <property type="nucleotide sequence ID" value="NZ_LS974202.1"/>
</dbReference>
<dbReference type="InterPro" id="IPR039424">
    <property type="entry name" value="SBP_5"/>
</dbReference>
<dbReference type="InterPro" id="IPR030678">
    <property type="entry name" value="Peptide/Ni-bd"/>
</dbReference>
<protein>
    <submittedName>
        <fullName evidence="6">ABC-type dipeptide transport system, periplasmic component</fullName>
    </submittedName>
</protein>
<keyword evidence="3 4" id="KW-0732">Signal</keyword>
<keyword evidence="7" id="KW-1185">Reference proteome</keyword>
<dbReference type="PANTHER" id="PTHR30290">
    <property type="entry name" value="PERIPLASMIC BINDING COMPONENT OF ABC TRANSPORTER"/>
    <property type="match status" value="1"/>
</dbReference>
<feature type="signal peptide" evidence="4">
    <location>
        <begin position="1"/>
        <end position="21"/>
    </location>
</feature>
<dbReference type="Pfam" id="PF00496">
    <property type="entry name" value="SBP_bac_5"/>
    <property type="match status" value="1"/>
</dbReference>
<dbReference type="GO" id="GO:0043190">
    <property type="term" value="C:ATP-binding cassette (ABC) transporter complex"/>
    <property type="evidence" value="ECO:0007669"/>
    <property type="project" value="InterPro"/>
</dbReference>
<dbReference type="Proteomes" id="UP000250796">
    <property type="component" value="Chromosome MESINF"/>
</dbReference>
<evidence type="ECO:0000256" key="4">
    <source>
        <dbReference type="SAM" id="SignalP"/>
    </source>
</evidence>
<dbReference type="GO" id="GO:0015833">
    <property type="term" value="P:peptide transport"/>
    <property type="evidence" value="ECO:0007669"/>
    <property type="project" value="TreeGrafter"/>
</dbReference>
<evidence type="ECO:0000256" key="1">
    <source>
        <dbReference type="ARBA" id="ARBA00005695"/>
    </source>
</evidence>
<dbReference type="GO" id="GO:1904680">
    <property type="term" value="F:peptide transmembrane transporter activity"/>
    <property type="evidence" value="ECO:0007669"/>
    <property type="project" value="TreeGrafter"/>
</dbReference>
<gene>
    <name evidence="6" type="ORF">MESINF_2270</name>
</gene>
<feature type="chain" id="PRO_5030654658" evidence="4">
    <location>
        <begin position="22"/>
        <end position="549"/>
    </location>
</feature>
<dbReference type="GO" id="GO:0042597">
    <property type="term" value="C:periplasmic space"/>
    <property type="evidence" value="ECO:0007669"/>
    <property type="project" value="UniProtKB-ARBA"/>
</dbReference>
<dbReference type="Gene3D" id="3.90.76.10">
    <property type="entry name" value="Dipeptide-binding Protein, Domain 1"/>
    <property type="match status" value="1"/>
</dbReference>
<dbReference type="PANTHER" id="PTHR30290:SF9">
    <property type="entry name" value="OLIGOPEPTIDE-BINDING PROTEIN APPA"/>
    <property type="match status" value="1"/>
</dbReference>
<dbReference type="AlphaFoldDB" id="A0A7Z7LGY6"/>
<organism evidence="6 7">
    <name type="scientific">Mesotoga infera</name>
    <dbReference type="NCBI Taxonomy" id="1236046"/>
    <lineage>
        <taxon>Bacteria</taxon>
        <taxon>Thermotogati</taxon>
        <taxon>Thermotogota</taxon>
        <taxon>Thermotogae</taxon>
        <taxon>Kosmotogales</taxon>
        <taxon>Kosmotogaceae</taxon>
        <taxon>Mesotoga</taxon>
    </lineage>
</organism>
<dbReference type="KEGG" id="minf:MESINF_2270"/>
<keyword evidence="2" id="KW-0813">Transport</keyword>
<dbReference type="PIRSF" id="PIRSF002741">
    <property type="entry name" value="MppA"/>
    <property type="match status" value="1"/>
</dbReference>
<dbReference type="CDD" id="cd08509">
    <property type="entry name" value="PBP2_TmCBP_oligosaccharides_like"/>
    <property type="match status" value="1"/>
</dbReference>
<comment type="similarity">
    <text evidence="1">Belongs to the bacterial solute-binding protein 5 family.</text>
</comment>
<proteinExistence type="inferred from homology"/>
<feature type="domain" description="Solute-binding protein family 5" evidence="5">
    <location>
        <begin position="73"/>
        <end position="449"/>
    </location>
</feature>